<dbReference type="OrthoDB" id="9797190at2"/>
<organism evidence="10 11">
    <name type="scientific">Ciceribacter selenitireducens ATCC BAA-1503</name>
    <dbReference type="NCBI Taxonomy" id="1336235"/>
    <lineage>
        <taxon>Bacteria</taxon>
        <taxon>Pseudomonadati</taxon>
        <taxon>Pseudomonadota</taxon>
        <taxon>Alphaproteobacteria</taxon>
        <taxon>Hyphomicrobiales</taxon>
        <taxon>Rhizobiaceae</taxon>
        <taxon>Ciceribacter</taxon>
    </lineage>
</organism>
<keyword evidence="4" id="KW-0378">Hydrolase</keyword>
<feature type="transmembrane region" description="Helical" evidence="8">
    <location>
        <begin position="83"/>
        <end position="109"/>
    </location>
</feature>
<dbReference type="InterPro" id="IPR035952">
    <property type="entry name" value="Rhomboid-like_sf"/>
</dbReference>
<evidence type="ECO:0000256" key="5">
    <source>
        <dbReference type="ARBA" id="ARBA00022989"/>
    </source>
</evidence>
<dbReference type="AlphaFoldDB" id="A0A376AFG0"/>
<dbReference type="SUPFAM" id="SSF144091">
    <property type="entry name" value="Rhomboid-like"/>
    <property type="match status" value="1"/>
</dbReference>
<feature type="domain" description="Peptidase S54 rhomboid" evidence="9">
    <location>
        <begin position="84"/>
        <end position="241"/>
    </location>
</feature>
<dbReference type="Gene3D" id="1.20.1540.10">
    <property type="entry name" value="Rhomboid-like"/>
    <property type="match status" value="1"/>
</dbReference>
<protein>
    <recommendedName>
        <fullName evidence="9">Peptidase S54 rhomboid domain-containing protein</fullName>
    </recommendedName>
</protein>
<dbReference type="GO" id="GO:0004252">
    <property type="term" value="F:serine-type endopeptidase activity"/>
    <property type="evidence" value="ECO:0007669"/>
    <property type="project" value="InterPro"/>
</dbReference>
<evidence type="ECO:0000256" key="2">
    <source>
        <dbReference type="ARBA" id="ARBA00009045"/>
    </source>
</evidence>
<comment type="subcellular location">
    <subcellularLocation>
        <location evidence="1">Membrane</location>
        <topology evidence="1">Multi-pass membrane protein</topology>
    </subcellularLocation>
</comment>
<dbReference type="InterPro" id="IPR022764">
    <property type="entry name" value="Peptidase_S54_rhomboid_dom"/>
</dbReference>
<evidence type="ECO:0000259" key="9">
    <source>
        <dbReference type="Pfam" id="PF01694"/>
    </source>
</evidence>
<evidence type="ECO:0000256" key="1">
    <source>
        <dbReference type="ARBA" id="ARBA00004141"/>
    </source>
</evidence>
<keyword evidence="5 8" id="KW-1133">Transmembrane helix</keyword>
<evidence type="ECO:0000256" key="7">
    <source>
        <dbReference type="SAM" id="MobiDB-lite"/>
    </source>
</evidence>
<dbReference type="STRING" id="1336235.GCA_000518785_00388"/>
<dbReference type="PANTHER" id="PTHR43731">
    <property type="entry name" value="RHOMBOID PROTEASE"/>
    <property type="match status" value="1"/>
</dbReference>
<feature type="transmembrane region" description="Helical" evidence="8">
    <location>
        <begin position="199"/>
        <end position="219"/>
    </location>
</feature>
<dbReference type="RefSeq" id="WP_115669345.1">
    <property type="nucleotide sequence ID" value="NZ_UEYP01000002.1"/>
</dbReference>
<feature type="region of interest" description="Disordered" evidence="7">
    <location>
        <begin position="1"/>
        <end position="23"/>
    </location>
</feature>
<accession>A0A376AFG0</accession>
<dbReference type="InterPro" id="IPR050925">
    <property type="entry name" value="Rhomboid_protease_S54"/>
</dbReference>
<evidence type="ECO:0000313" key="10">
    <source>
        <dbReference type="EMBL" id="SSC66579.1"/>
    </source>
</evidence>
<evidence type="ECO:0000313" key="11">
    <source>
        <dbReference type="Proteomes" id="UP000254764"/>
    </source>
</evidence>
<evidence type="ECO:0000256" key="4">
    <source>
        <dbReference type="ARBA" id="ARBA00022801"/>
    </source>
</evidence>
<evidence type="ECO:0000256" key="3">
    <source>
        <dbReference type="ARBA" id="ARBA00022692"/>
    </source>
</evidence>
<feature type="transmembrane region" description="Helical" evidence="8">
    <location>
        <begin position="35"/>
        <end position="63"/>
    </location>
</feature>
<dbReference type="EMBL" id="UEYP01000002">
    <property type="protein sequence ID" value="SSC66579.1"/>
    <property type="molecule type" value="Genomic_DNA"/>
</dbReference>
<evidence type="ECO:0000256" key="8">
    <source>
        <dbReference type="SAM" id="Phobius"/>
    </source>
</evidence>
<feature type="transmembrane region" description="Helical" evidence="8">
    <location>
        <begin position="121"/>
        <end position="141"/>
    </location>
</feature>
<proteinExistence type="inferred from homology"/>
<dbReference type="Proteomes" id="UP000254764">
    <property type="component" value="Unassembled WGS sequence"/>
</dbReference>
<keyword evidence="11" id="KW-1185">Reference proteome</keyword>
<dbReference type="GO" id="GO:0016020">
    <property type="term" value="C:membrane"/>
    <property type="evidence" value="ECO:0007669"/>
    <property type="project" value="UniProtKB-SubCell"/>
</dbReference>
<dbReference type="PANTHER" id="PTHR43731:SF14">
    <property type="entry name" value="PRESENILIN-ASSOCIATED RHOMBOID-LIKE PROTEIN, MITOCHONDRIAL"/>
    <property type="match status" value="1"/>
</dbReference>
<sequence>MDELPPRSPRGEEPPEGQDGPPAQRVPVFNLPSGILIVLVGLGIIYAVQSLLLSGAAAEWLAVTFGFSPLRYVHPLSEQGYEWFWTPVTYSLLHGSIEHLAFNGLWLAAFGTPVLRRIGNLRFVIFWIASAAAGALVHAGFNWGQPTIMIGASGVVSGLMGAACRFAFGTSGRTLQHHVGFQPPLLSIGAALSLRTVRVFILAWFAGNLAIALGLPLFGELAGTIAWDAHIGGFLFGFLLFAPFDPTPARNRSF</sequence>
<feature type="transmembrane region" description="Helical" evidence="8">
    <location>
        <begin position="147"/>
        <end position="168"/>
    </location>
</feature>
<gene>
    <name evidence="10" type="ORF">RHIZ70_2287</name>
</gene>
<evidence type="ECO:0000256" key="6">
    <source>
        <dbReference type="ARBA" id="ARBA00023136"/>
    </source>
</evidence>
<feature type="transmembrane region" description="Helical" evidence="8">
    <location>
        <begin position="225"/>
        <end position="244"/>
    </location>
</feature>
<dbReference type="Pfam" id="PF01694">
    <property type="entry name" value="Rhomboid"/>
    <property type="match status" value="1"/>
</dbReference>
<keyword evidence="3 8" id="KW-0812">Transmembrane</keyword>
<keyword evidence="6 8" id="KW-0472">Membrane</keyword>
<name>A0A376AFG0_9HYPH</name>
<comment type="similarity">
    <text evidence="2">Belongs to the peptidase S54 family.</text>
</comment>
<reference evidence="11" key="1">
    <citation type="submission" date="2018-07" db="EMBL/GenBank/DDBJ databases">
        <authorList>
            <person name="Peiro R."/>
            <person name="Begona"/>
            <person name="Cbmso G."/>
            <person name="Lopez M."/>
            <person name="Gonzalez S."/>
        </authorList>
    </citation>
    <scope>NUCLEOTIDE SEQUENCE [LARGE SCALE GENOMIC DNA]</scope>
</reference>